<evidence type="ECO:0000256" key="1">
    <source>
        <dbReference type="SAM" id="Phobius"/>
    </source>
</evidence>
<evidence type="ECO:0000313" key="3">
    <source>
        <dbReference type="Proteomes" id="UP001418222"/>
    </source>
</evidence>
<feature type="transmembrane region" description="Helical" evidence="1">
    <location>
        <begin position="62"/>
        <end position="81"/>
    </location>
</feature>
<sequence>MAGESFFSPLFSFSLISLEMIRSPGSPLRLCLTLRFCFSEFGLKCHRHRAYVWHYCVRHPDVFLFFFLALVLCFQTAYLEWISSLKETMHEDGLDSLRRQPVHPWWACKKDKMRKCCGRERER</sequence>
<accession>A0AAP0B227</accession>
<protein>
    <submittedName>
        <fullName evidence="2">Uncharacterized protein</fullName>
    </submittedName>
</protein>
<name>A0AAP0B227_9ASPA</name>
<organism evidence="2 3">
    <name type="scientific">Platanthera zijinensis</name>
    <dbReference type="NCBI Taxonomy" id="2320716"/>
    <lineage>
        <taxon>Eukaryota</taxon>
        <taxon>Viridiplantae</taxon>
        <taxon>Streptophyta</taxon>
        <taxon>Embryophyta</taxon>
        <taxon>Tracheophyta</taxon>
        <taxon>Spermatophyta</taxon>
        <taxon>Magnoliopsida</taxon>
        <taxon>Liliopsida</taxon>
        <taxon>Asparagales</taxon>
        <taxon>Orchidaceae</taxon>
        <taxon>Orchidoideae</taxon>
        <taxon>Orchideae</taxon>
        <taxon>Orchidinae</taxon>
        <taxon>Platanthera</taxon>
    </lineage>
</organism>
<evidence type="ECO:0000313" key="2">
    <source>
        <dbReference type="EMBL" id="KAK8924094.1"/>
    </source>
</evidence>
<comment type="caution">
    <text evidence="2">The sequence shown here is derived from an EMBL/GenBank/DDBJ whole genome shotgun (WGS) entry which is preliminary data.</text>
</comment>
<reference evidence="2 3" key="1">
    <citation type="journal article" date="2022" name="Nat. Plants">
        <title>Genomes of leafy and leafless Platanthera orchids illuminate the evolution of mycoheterotrophy.</title>
        <authorList>
            <person name="Li M.H."/>
            <person name="Liu K.W."/>
            <person name="Li Z."/>
            <person name="Lu H.C."/>
            <person name="Ye Q.L."/>
            <person name="Zhang D."/>
            <person name="Wang J.Y."/>
            <person name="Li Y.F."/>
            <person name="Zhong Z.M."/>
            <person name="Liu X."/>
            <person name="Yu X."/>
            <person name="Liu D.K."/>
            <person name="Tu X.D."/>
            <person name="Liu B."/>
            <person name="Hao Y."/>
            <person name="Liao X.Y."/>
            <person name="Jiang Y.T."/>
            <person name="Sun W.H."/>
            <person name="Chen J."/>
            <person name="Chen Y.Q."/>
            <person name="Ai Y."/>
            <person name="Zhai J.W."/>
            <person name="Wu S.S."/>
            <person name="Zhou Z."/>
            <person name="Hsiao Y.Y."/>
            <person name="Wu W.L."/>
            <person name="Chen Y.Y."/>
            <person name="Lin Y.F."/>
            <person name="Hsu J.L."/>
            <person name="Li C.Y."/>
            <person name="Wang Z.W."/>
            <person name="Zhao X."/>
            <person name="Zhong W.Y."/>
            <person name="Ma X.K."/>
            <person name="Ma L."/>
            <person name="Huang J."/>
            <person name="Chen G.Z."/>
            <person name="Huang M.Z."/>
            <person name="Huang L."/>
            <person name="Peng D.H."/>
            <person name="Luo Y.B."/>
            <person name="Zou S.Q."/>
            <person name="Chen S.P."/>
            <person name="Lan S."/>
            <person name="Tsai W.C."/>
            <person name="Van de Peer Y."/>
            <person name="Liu Z.J."/>
        </authorList>
    </citation>
    <scope>NUCLEOTIDE SEQUENCE [LARGE SCALE GENOMIC DNA]</scope>
    <source>
        <strain evidence="2">Lor287</strain>
    </source>
</reference>
<keyword evidence="3" id="KW-1185">Reference proteome</keyword>
<keyword evidence="1" id="KW-1133">Transmembrane helix</keyword>
<keyword evidence="1" id="KW-0812">Transmembrane</keyword>
<proteinExistence type="predicted"/>
<gene>
    <name evidence="2" type="ORF">KSP39_PZI019383</name>
</gene>
<keyword evidence="1" id="KW-0472">Membrane</keyword>
<dbReference type="EMBL" id="JBBWWQ010000017">
    <property type="protein sequence ID" value="KAK8924094.1"/>
    <property type="molecule type" value="Genomic_DNA"/>
</dbReference>
<dbReference type="AlphaFoldDB" id="A0AAP0B227"/>
<dbReference type="Proteomes" id="UP001418222">
    <property type="component" value="Unassembled WGS sequence"/>
</dbReference>